<dbReference type="InterPro" id="IPR001810">
    <property type="entry name" value="F-box_dom"/>
</dbReference>
<dbReference type="CDD" id="cd22157">
    <property type="entry name" value="F-box_AtFBW1-like"/>
    <property type="match status" value="1"/>
</dbReference>
<dbReference type="Pfam" id="PF00646">
    <property type="entry name" value="F-box"/>
    <property type="match status" value="1"/>
</dbReference>
<dbReference type="SUPFAM" id="SSF81383">
    <property type="entry name" value="F-box domain"/>
    <property type="match status" value="1"/>
</dbReference>
<dbReference type="NCBIfam" id="TIGR01640">
    <property type="entry name" value="F_box_assoc_1"/>
    <property type="match status" value="1"/>
</dbReference>
<reference evidence="3 4" key="1">
    <citation type="submission" date="2024-11" db="EMBL/GenBank/DDBJ databases">
        <title>A near-complete genome assembly of Cinchona calisaya.</title>
        <authorList>
            <person name="Lian D.C."/>
            <person name="Zhao X.W."/>
            <person name="Wei L."/>
        </authorList>
    </citation>
    <scope>NUCLEOTIDE SEQUENCE [LARGE SCALE GENOMIC DNA]</scope>
    <source>
        <tissue evidence="3">Nenye</tissue>
    </source>
</reference>
<dbReference type="AlphaFoldDB" id="A0ABD2YG30"/>
<dbReference type="EMBL" id="JBJUIK010000013">
    <property type="protein sequence ID" value="KAL3506354.1"/>
    <property type="molecule type" value="Genomic_DNA"/>
</dbReference>
<dbReference type="InterPro" id="IPR005162">
    <property type="entry name" value="Retrotrans_gag_dom"/>
</dbReference>
<feature type="compositionally biased region" description="Polar residues" evidence="1">
    <location>
        <begin position="643"/>
        <end position="658"/>
    </location>
</feature>
<evidence type="ECO:0000256" key="1">
    <source>
        <dbReference type="SAM" id="MobiDB-lite"/>
    </source>
</evidence>
<dbReference type="Gene3D" id="1.20.1280.50">
    <property type="match status" value="1"/>
</dbReference>
<evidence type="ECO:0000313" key="3">
    <source>
        <dbReference type="EMBL" id="KAL3506354.1"/>
    </source>
</evidence>
<name>A0ABD2YG30_9GENT</name>
<evidence type="ECO:0000259" key="2">
    <source>
        <dbReference type="PROSITE" id="PS50181"/>
    </source>
</evidence>
<organism evidence="3 4">
    <name type="scientific">Cinchona calisaya</name>
    <dbReference type="NCBI Taxonomy" id="153742"/>
    <lineage>
        <taxon>Eukaryota</taxon>
        <taxon>Viridiplantae</taxon>
        <taxon>Streptophyta</taxon>
        <taxon>Embryophyta</taxon>
        <taxon>Tracheophyta</taxon>
        <taxon>Spermatophyta</taxon>
        <taxon>Magnoliopsida</taxon>
        <taxon>eudicotyledons</taxon>
        <taxon>Gunneridae</taxon>
        <taxon>Pentapetalae</taxon>
        <taxon>asterids</taxon>
        <taxon>lamiids</taxon>
        <taxon>Gentianales</taxon>
        <taxon>Rubiaceae</taxon>
        <taxon>Cinchonoideae</taxon>
        <taxon>Cinchoneae</taxon>
        <taxon>Cinchona</taxon>
    </lineage>
</organism>
<dbReference type="PROSITE" id="PS50181">
    <property type="entry name" value="FBOX"/>
    <property type="match status" value="1"/>
</dbReference>
<dbReference type="Proteomes" id="UP001630127">
    <property type="component" value="Unassembled WGS sequence"/>
</dbReference>
<dbReference type="InterPro" id="IPR013187">
    <property type="entry name" value="F-box-assoc_dom_typ3"/>
</dbReference>
<feature type="domain" description="F-box" evidence="2">
    <location>
        <begin position="13"/>
        <end position="59"/>
    </location>
</feature>
<dbReference type="PANTHER" id="PTHR31672:SF13">
    <property type="entry name" value="F-BOX PROTEIN CPR30-LIKE"/>
    <property type="match status" value="1"/>
</dbReference>
<accession>A0ABD2YG30</accession>
<sequence length="665" mass="77276">MDSQIAIPQDSDLLTLPDLPFELITDILLRLPVKSLLKFNCVSKTWLSLISSSKFIKSHLKLFSENKEYTHQKLMLFDMSYNSLKSCSLQSFLDAPMADGAVTNISPPVELPDKPFRHDPLCIVGSCDGLICLDIDYDLYLWNPSTRKYKKLPRTTFEEGPEIFFYMNCGFGYDNSSDDYKVVAIFEESPAKKCYIATQVWIYGLKTDSWRRIVNFKKEVHLEKSGKFLNGKLHWEVGSSVVSIDLETEMYEEFELPYYGKYRFDSALGKFEGKLAALCSDYKHIHLWVMKEYGVKESWTKIFTVSYRIDLWSNYCPPLLCRRKNGEIIVLQGWLLMVYNLKDDLDKDPQVIERAQKRKNVDTTTRTGDDEIHDAEIEVPLINLVHGSRNAASRIDQGIPRAEETTFNVETAATSSQAVDIGVLLQTMTQVIQNQNQQQLQQQKLQQEQTQSSYFDKLYRANAPNFESGPDPNVALNWIAQMKTIFKALRFLEDVKVQVVILFLVGNAENWWRSMEPMIDVAENDITWEEFKEMFLDQYFPRALRKKRQNDFYSLRQTENMTVLQYANKFTSLERFCPKVFEDEEKKMDRFEQGLREEIGCQLASHKFTTFKNMYDAALAVEMRFKLNKDERSIGKKPRWMIGSNQAVGTRQQGNFKTPTKDEDL</sequence>
<dbReference type="Pfam" id="PF03732">
    <property type="entry name" value="Retrotrans_gag"/>
    <property type="match status" value="1"/>
</dbReference>
<feature type="region of interest" description="Disordered" evidence="1">
    <location>
        <begin position="643"/>
        <end position="665"/>
    </location>
</feature>
<dbReference type="InterPro" id="IPR050796">
    <property type="entry name" value="SCF_F-box_component"/>
</dbReference>
<dbReference type="PANTHER" id="PTHR31672">
    <property type="entry name" value="BNACNNG10540D PROTEIN"/>
    <property type="match status" value="1"/>
</dbReference>
<evidence type="ECO:0000313" key="4">
    <source>
        <dbReference type="Proteomes" id="UP001630127"/>
    </source>
</evidence>
<proteinExistence type="predicted"/>
<dbReference type="InterPro" id="IPR017451">
    <property type="entry name" value="F-box-assoc_interact_dom"/>
</dbReference>
<comment type="caution">
    <text evidence="3">The sequence shown here is derived from an EMBL/GenBank/DDBJ whole genome shotgun (WGS) entry which is preliminary data.</text>
</comment>
<dbReference type="InterPro" id="IPR036047">
    <property type="entry name" value="F-box-like_dom_sf"/>
</dbReference>
<gene>
    <name evidence="3" type="ORF">ACH5RR_031736</name>
</gene>
<dbReference type="Pfam" id="PF08268">
    <property type="entry name" value="FBA_3"/>
    <property type="match status" value="1"/>
</dbReference>
<protein>
    <recommendedName>
        <fullName evidence="2">F-box domain-containing protein</fullName>
    </recommendedName>
</protein>
<dbReference type="SMART" id="SM00256">
    <property type="entry name" value="FBOX"/>
    <property type="match status" value="1"/>
</dbReference>
<keyword evidence="4" id="KW-1185">Reference proteome</keyword>